<dbReference type="RefSeq" id="WP_406698731.1">
    <property type="nucleotide sequence ID" value="NZ_CP155447.1"/>
</dbReference>
<dbReference type="EMBL" id="CP155447">
    <property type="protein sequence ID" value="XBH05880.1"/>
    <property type="molecule type" value="Genomic_DNA"/>
</dbReference>
<dbReference type="InterPro" id="IPR023087">
    <property type="entry name" value="Flg_Motor_Flig_C"/>
</dbReference>
<dbReference type="Gene3D" id="1.10.220.30">
    <property type="match status" value="1"/>
</dbReference>
<dbReference type="InterPro" id="IPR000090">
    <property type="entry name" value="Flg_Motor_Flig"/>
</dbReference>
<accession>A0AAU7CL51</accession>
<reference evidence="2" key="1">
    <citation type="submission" date="2024-05" db="EMBL/GenBank/DDBJ databases">
        <title>Planctomycetes of the genus Singulisphaera possess chitinolytic capabilities.</title>
        <authorList>
            <person name="Ivanova A."/>
        </authorList>
    </citation>
    <scope>NUCLEOTIDE SEQUENCE</scope>
    <source>
        <strain evidence="2">Ch08T</strain>
    </source>
</reference>
<feature type="domain" description="Flagellar motor switch protein FliG C-terminal" evidence="1">
    <location>
        <begin position="4"/>
        <end position="93"/>
    </location>
</feature>
<dbReference type="GO" id="GO:0009288">
    <property type="term" value="C:bacterial-type flagellum"/>
    <property type="evidence" value="ECO:0007669"/>
    <property type="project" value="InterPro"/>
</dbReference>
<dbReference type="Pfam" id="PF01706">
    <property type="entry name" value="FliG_C"/>
    <property type="match status" value="1"/>
</dbReference>
<organism evidence="2">
    <name type="scientific">Singulisphaera sp. Ch08</name>
    <dbReference type="NCBI Taxonomy" id="3120278"/>
    <lineage>
        <taxon>Bacteria</taxon>
        <taxon>Pseudomonadati</taxon>
        <taxon>Planctomycetota</taxon>
        <taxon>Planctomycetia</taxon>
        <taxon>Isosphaerales</taxon>
        <taxon>Isosphaeraceae</taxon>
        <taxon>Singulisphaera</taxon>
    </lineage>
</organism>
<evidence type="ECO:0000313" key="2">
    <source>
        <dbReference type="EMBL" id="XBH05880.1"/>
    </source>
</evidence>
<evidence type="ECO:0000259" key="1">
    <source>
        <dbReference type="Pfam" id="PF01706"/>
    </source>
</evidence>
<dbReference type="InterPro" id="IPR011002">
    <property type="entry name" value="FliG_a-hlx"/>
</dbReference>
<proteinExistence type="predicted"/>
<dbReference type="PANTHER" id="PTHR30534:SF0">
    <property type="entry name" value="FLAGELLAR MOTOR SWITCH PROTEIN FLIG"/>
    <property type="match status" value="1"/>
</dbReference>
<dbReference type="PANTHER" id="PTHR30534">
    <property type="entry name" value="FLAGELLAR MOTOR SWITCH PROTEIN FLIG"/>
    <property type="match status" value="1"/>
</dbReference>
<dbReference type="GO" id="GO:0003774">
    <property type="term" value="F:cytoskeletal motor activity"/>
    <property type="evidence" value="ECO:0007669"/>
    <property type="project" value="InterPro"/>
</dbReference>
<dbReference type="SUPFAM" id="SSF48029">
    <property type="entry name" value="FliG"/>
    <property type="match status" value="1"/>
</dbReference>
<gene>
    <name evidence="2" type="ORF">V5E97_07575</name>
</gene>
<sequence>MSDLVDFEDLRDLDGSDLRAVLDQVSTEQLLSAMAGTPPGLRRLLLTKLSSSSAVQLEAQINAYGTVSFESAKNAQRALVDALCRLSRAGQVAFDDPEDMVA</sequence>
<dbReference type="AlphaFoldDB" id="A0AAU7CL51"/>
<dbReference type="GO" id="GO:0006935">
    <property type="term" value="P:chemotaxis"/>
    <property type="evidence" value="ECO:0007669"/>
    <property type="project" value="InterPro"/>
</dbReference>
<protein>
    <submittedName>
        <fullName evidence="2">FliG C-terminal domain-containing protein</fullName>
    </submittedName>
</protein>
<dbReference type="GO" id="GO:0071973">
    <property type="term" value="P:bacterial-type flagellum-dependent cell motility"/>
    <property type="evidence" value="ECO:0007669"/>
    <property type="project" value="InterPro"/>
</dbReference>
<name>A0AAU7CL51_9BACT</name>